<keyword evidence="4 12" id="KW-1003">Cell membrane</keyword>
<comment type="similarity">
    <text evidence="1 12">Belongs to the FliP/MopC/SpaP family.</text>
</comment>
<dbReference type="InterPro" id="IPR005837">
    <property type="entry name" value="FliP"/>
</dbReference>
<evidence type="ECO:0000256" key="2">
    <source>
        <dbReference type="ARBA" id="ARBA00021714"/>
    </source>
</evidence>
<keyword evidence="11 12" id="KW-1006">Bacterial flagellum protein export</keyword>
<dbReference type="InterPro" id="IPR005838">
    <property type="entry name" value="T3SS_IM_P"/>
</dbReference>
<dbReference type="GO" id="GO:0009425">
    <property type="term" value="C:bacterial-type flagellum basal body"/>
    <property type="evidence" value="ECO:0007669"/>
    <property type="project" value="UniProtKB-SubCell"/>
</dbReference>
<evidence type="ECO:0000256" key="8">
    <source>
        <dbReference type="ARBA" id="ARBA00022989"/>
    </source>
</evidence>
<keyword evidence="3 12" id="KW-0813">Transport</keyword>
<dbReference type="PRINTS" id="PR01302">
    <property type="entry name" value="TYPE3IMPPROT"/>
</dbReference>
<evidence type="ECO:0000256" key="7">
    <source>
        <dbReference type="ARBA" id="ARBA00022927"/>
    </source>
</evidence>
<keyword evidence="7 12" id="KW-0653">Protein transport</keyword>
<dbReference type="NCBIfam" id="NF009438">
    <property type="entry name" value="PRK12797.1"/>
    <property type="match status" value="1"/>
</dbReference>
<dbReference type="OrthoDB" id="9805111at2"/>
<dbReference type="PANTHER" id="PTHR30587">
    <property type="entry name" value="FLAGELLAR BIOSYNTHETIC PROTEIN FLIP"/>
    <property type="match status" value="1"/>
</dbReference>
<dbReference type="NCBIfam" id="TIGR01103">
    <property type="entry name" value="fliP"/>
    <property type="match status" value="1"/>
</dbReference>
<keyword evidence="10" id="KW-0975">Bacterial flagellum</keyword>
<dbReference type="EMBL" id="VLKH01000008">
    <property type="protein sequence ID" value="TWH78729.1"/>
    <property type="molecule type" value="Genomic_DNA"/>
</dbReference>
<comment type="caution">
    <text evidence="13">The sequence shown here is derived from an EMBL/GenBank/DDBJ whole genome shotgun (WGS) entry which is preliminary data.</text>
</comment>
<keyword evidence="6 12" id="KW-1005">Bacterial flagellum biogenesis</keyword>
<feature type="transmembrane region" description="Helical" evidence="12">
    <location>
        <begin position="52"/>
        <end position="75"/>
    </location>
</feature>
<sequence>MASKIKQISATILTMMAFVLLNTKTAYAGTINMDINGNSAQTIEILVMLTLITLLPSILIMMTAFTRIIIVLSFLKNAMGLQQTPPNQVLIGIAIFLTLFIMSPVIDEINTEAYEPYKNEEIAQDEFFDRASKPLKIFMLKQTGNDELQMYVDMSNDEEVKNPESVEDLPLTVVMPAFVTSELKRAFIIGFLLYIPFLIIDMIVSSVLMSMGMMMLPPVMISMPFKLLLFVVIDGWSLLFKTLISTFNF</sequence>
<feature type="transmembrane region" description="Helical" evidence="12">
    <location>
        <begin position="87"/>
        <end position="106"/>
    </location>
</feature>
<evidence type="ECO:0000256" key="11">
    <source>
        <dbReference type="ARBA" id="ARBA00023225"/>
    </source>
</evidence>
<dbReference type="Pfam" id="PF00813">
    <property type="entry name" value="FliP"/>
    <property type="match status" value="1"/>
</dbReference>
<keyword evidence="13" id="KW-0282">Flagellum</keyword>
<keyword evidence="5 12" id="KW-0812">Transmembrane</keyword>
<evidence type="ECO:0000256" key="5">
    <source>
        <dbReference type="ARBA" id="ARBA00022692"/>
    </source>
</evidence>
<evidence type="ECO:0000256" key="12">
    <source>
        <dbReference type="RuleBase" id="RU362069"/>
    </source>
</evidence>
<evidence type="ECO:0000256" key="6">
    <source>
        <dbReference type="ARBA" id="ARBA00022795"/>
    </source>
</evidence>
<evidence type="ECO:0000313" key="13">
    <source>
        <dbReference type="EMBL" id="TWH78729.1"/>
    </source>
</evidence>
<evidence type="ECO:0000256" key="1">
    <source>
        <dbReference type="ARBA" id="ARBA00006257"/>
    </source>
</evidence>
<gene>
    <name evidence="12" type="primary">fliP</name>
    <name evidence="13" type="ORF">LY60_02757</name>
</gene>
<comment type="subcellular location">
    <subcellularLocation>
        <location evidence="12">Cell membrane</location>
        <topology evidence="12">Multi-pass membrane protein</topology>
    </subcellularLocation>
    <subcellularLocation>
        <location evidence="12">Bacterial flagellum basal body</location>
    </subcellularLocation>
</comment>
<dbReference type="RefSeq" id="WP_145084779.1">
    <property type="nucleotide sequence ID" value="NZ_VLKH01000008.1"/>
</dbReference>
<feature type="transmembrane region" description="Helical" evidence="12">
    <location>
        <begin position="186"/>
        <end position="215"/>
    </location>
</feature>
<keyword evidence="13" id="KW-0969">Cilium</keyword>
<comment type="function">
    <text evidence="12">Plays a role in the flagellum-specific transport system.</text>
</comment>
<protein>
    <recommendedName>
        <fullName evidence="2 12">Flagellar biosynthetic protein FliP</fullName>
    </recommendedName>
</protein>
<dbReference type="GO" id="GO:0005886">
    <property type="term" value="C:plasma membrane"/>
    <property type="evidence" value="ECO:0007669"/>
    <property type="project" value="UniProtKB-SubCell"/>
</dbReference>
<name>A0A562J6A9_9FIRM</name>
<dbReference type="PRINTS" id="PR00951">
    <property type="entry name" value="FLGBIOSNFLIP"/>
</dbReference>
<evidence type="ECO:0000256" key="3">
    <source>
        <dbReference type="ARBA" id="ARBA00022448"/>
    </source>
</evidence>
<dbReference type="AlphaFoldDB" id="A0A562J6A9"/>
<dbReference type="GO" id="GO:0009306">
    <property type="term" value="P:protein secretion"/>
    <property type="evidence" value="ECO:0007669"/>
    <property type="project" value="UniProtKB-UniRule"/>
</dbReference>
<keyword evidence="9 12" id="KW-0472">Membrane</keyword>
<reference evidence="13 14" key="1">
    <citation type="submission" date="2019-07" db="EMBL/GenBank/DDBJ databases">
        <title>Genomic Encyclopedia of Type Strains, Phase I: the one thousand microbial genomes (KMG-I) project.</title>
        <authorList>
            <person name="Kyrpides N."/>
        </authorList>
    </citation>
    <scope>NUCLEOTIDE SEQUENCE [LARGE SCALE GENOMIC DNA]</scope>
    <source>
        <strain evidence="13 14">DSM 13558</strain>
    </source>
</reference>
<keyword evidence="8 12" id="KW-1133">Transmembrane helix</keyword>
<dbReference type="PANTHER" id="PTHR30587:SF0">
    <property type="entry name" value="FLAGELLAR BIOSYNTHETIC PROTEIN FLIP"/>
    <property type="match status" value="1"/>
</dbReference>
<keyword evidence="13" id="KW-0966">Cell projection</keyword>
<evidence type="ECO:0000256" key="9">
    <source>
        <dbReference type="ARBA" id="ARBA00023136"/>
    </source>
</evidence>
<dbReference type="Proteomes" id="UP000315343">
    <property type="component" value="Unassembled WGS sequence"/>
</dbReference>
<organism evidence="13 14">
    <name type="scientific">Sedimentibacter saalensis</name>
    <dbReference type="NCBI Taxonomy" id="130788"/>
    <lineage>
        <taxon>Bacteria</taxon>
        <taxon>Bacillati</taxon>
        <taxon>Bacillota</taxon>
        <taxon>Tissierellia</taxon>
        <taxon>Sedimentibacter</taxon>
    </lineage>
</organism>
<keyword evidence="14" id="KW-1185">Reference proteome</keyword>
<evidence type="ECO:0000256" key="10">
    <source>
        <dbReference type="ARBA" id="ARBA00023143"/>
    </source>
</evidence>
<proteinExistence type="inferred from homology"/>
<evidence type="ECO:0000256" key="4">
    <source>
        <dbReference type="ARBA" id="ARBA00022475"/>
    </source>
</evidence>
<comment type="caution">
    <text evidence="12">Lacks conserved residue(s) required for the propagation of feature annotation.</text>
</comment>
<dbReference type="GO" id="GO:0044781">
    <property type="term" value="P:bacterial-type flagellum organization"/>
    <property type="evidence" value="ECO:0007669"/>
    <property type="project" value="UniProtKB-UniRule"/>
</dbReference>
<evidence type="ECO:0000313" key="14">
    <source>
        <dbReference type="Proteomes" id="UP000315343"/>
    </source>
</evidence>
<accession>A0A562J6A9</accession>
<dbReference type="PROSITE" id="PS01061">
    <property type="entry name" value="FLIP_2"/>
    <property type="match status" value="1"/>
</dbReference>